<accession>A0A660KQS3</accession>
<dbReference type="Proteomes" id="UP000327013">
    <property type="component" value="Chromosome 4"/>
</dbReference>
<dbReference type="Gene3D" id="1.25.40.480">
    <property type="match status" value="1"/>
</dbReference>
<dbReference type="GO" id="GO:0006364">
    <property type="term" value="P:rRNA processing"/>
    <property type="evidence" value="ECO:0007669"/>
    <property type="project" value="TreeGrafter"/>
</dbReference>
<organism evidence="7 8">
    <name type="scientific">Carpinus fangiana</name>
    <dbReference type="NCBI Taxonomy" id="176857"/>
    <lineage>
        <taxon>Eukaryota</taxon>
        <taxon>Viridiplantae</taxon>
        <taxon>Streptophyta</taxon>
        <taxon>Embryophyta</taxon>
        <taxon>Tracheophyta</taxon>
        <taxon>Spermatophyta</taxon>
        <taxon>Magnoliopsida</taxon>
        <taxon>eudicotyledons</taxon>
        <taxon>Gunneridae</taxon>
        <taxon>Pentapetalae</taxon>
        <taxon>rosids</taxon>
        <taxon>fabids</taxon>
        <taxon>Fagales</taxon>
        <taxon>Betulaceae</taxon>
        <taxon>Carpinus</taxon>
    </lineage>
</organism>
<evidence type="ECO:0000256" key="4">
    <source>
        <dbReference type="ARBA" id="ARBA00023242"/>
    </source>
</evidence>
<feature type="region of interest" description="Disordered" evidence="6">
    <location>
        <begin position="55"/>
        <end position="74"/>
    </location>
</feature>
<dbReference type="GO" id="GO:0030688">
    <property type="term" value="C:preribosome, small subunit precursor"/>
    <property type="evidence" value="ECO:0007669"/>
    <property type="project" value="TreeGrafter"/>
</dbReference>
<evidence type="ECO:0000256" key="1">
    <source>
        <dbReference type="ARBA" id="ARBA00004604"/>
    </source>
</evidence>
<protein>
    <recommendedName>
        <fullName evidence="5">Bystin</fullName>
    </recommendedName>
</protein>
<keyword evidence="3" id="KW-0690">Ribosome biogenesis</keyword>
<dbReference type="AlphaFoldDB" id="A0A660KQS3"/>
<keyword evidence="4" id="KW-0539">Nucleus</keyword>
<evidence type="ECO:0000313" key="7">
    <source>
        <dbReference type="EMBL" id="KAE8038793.1"/>
    </source>
</evidence>
<dbReference type="PANTHER" id="PTHR12821">
    <property type="entry name" value="BYSTIN"/>
    <property type="match status" value="1"/>
</dbReference>
<keyword evidence="8" id="KW-1185">Reference proteome</keyword>
<reference evidence="7 8" key="1">
    <citation type="submission" date="2019-06" db="EMBL/GenBank/DDBJ databases">
        <title>A chromosomal-level reference genome of Carpinus fangiana (Coryloideae, Betulaceae).</title>
        <authorList>
            <person name="Yang X."/>
            <person name="Wang Z."/>
            <person name="Zhang L."/>
            <person name="Hao G."/>
            <person name="Liu J."/>
            <person name="Yang Y."/>
        </authorList>
    </citation>
    <scope>NUCLEOTIDE SEQUENCE [LARGE SCALE GENOMIC DNA]</scope>
    <source>
        <strain evidence="7">Cfa_2016G</strain>
        <tissue evidence="7">Leaf</tissue>
    </source>
</reference>
<gene>
    <name evidence="7" type="ORF">FH972_011266</name>
</gene>
<dbReference type="InterPro" id="IPR007955">
    <property type="entry name" value="Bystin"/>
</dbReference>
<feature type="region of interest" description="Disordered" evidence="6">
    <location>
        <begin position="1"/>
        <end position="44"/>
    </location>
</feature>
<dbReference type="PANTHER" id="PTHR12821:SF0">
    <property type="entry name" value="BYSTIN"/>
    <property type="match status" value="1"/>
</dbReference>
<dbReference type="Pfam" id="PF05291">
    <property type="entry name" value="Bystin"/>
    <property type="match status" value="1"/>
</dbReference>
<evidence type="ECO:0000256" key="3">
    <source>
        <dbReference type="ARBA" id="ARBA00022517"/>
    </source>
</evidence>
<evidence type="ECO:0000256" key="2">
    <source>
        <dbReference type="ARBA" id="ARBA00007114"/>
    </source>
</evidence>
<dbReference type="FunFam" id="1.25.40.480:FF:000001">
    <property type="entry name" value="Bystin (51.6 kD)-like"/>
    <property type="match status" value="1"/>
</dbReference>
<name>A0A660KQS3_9ROSI</name>
<evidence type="ECO:0000256" key="5">
    <source>
        <dbReference type="ARBA" id="ARBA00074032"/>
    </source>
</evidence>
<dbReference type="GO" id="GO:0005730">
    <property type="term" value="C:nucleolus"/>
    <property type="evidence" value="ECO:0007669"/>
    <property type="project" value="UniProtKB-SubCell"/>
</dbReference>
<dbReference type="GO" id="GO:0005737">
    <property type="term" value="C:cytoplasm"/>
    <property type="evidence" value="ECO:0007669"/>
    <property type="project" value="TreeGrafter"/>
</dbReference>
<dbReference type="EMBL" id="CM017324">
    <property type="protein sequence ID" value="KAE8038793.1"/>
    <property type="molecule type" value="Genomic_DNA"/>
</dbReference>
<proteinExistence type="inferred from homology"/>
<sequence length="443" mass="50865">MAKKRSRQLNPQPFLGDDDASVASKKRSKAPKQHQAEEKLISSGMSSKILKEALAQQREIQDEAEGRDPNDSNSLVFAQGFTEAEEVQDDIDEFAGFSETQSQFGAYDEIDEEDERVLEAFLRKDAGPQCTLADIIVEKIKQKDAKAASEMRPLPKLDNSIIDLYKGVGKLLRSYTAGKIPKAFKHIPSMQLWEDVLYLTEPENWSPNALYQSTRIFASNLGAKKAERFYRLVLLPRVREDIRKNQRLHFALYQALKKSLYKPAAFFKGILFPLCESRTCNLREAVIIGSIIQKVSIPPLHSSVALLKLAEMEYGGTTSYFIKLLLEKKYALPHRVLDATVAHFMRFLEDTRIMPVIWHQSLLAFAQRYKNDLRKEDKDNLRNLLEMQKHKLVTPEIRRELNNSRNRGEKEDDLMSISSPVYVINKTIEEDRFDIPEVPMEED</sequence>
<dbReference type="OrthoDB" id="2192561at2759"/>
<evidence type="ECO:0000256" key="6">
    <source>
        <dbReference type="SAM" id="MobiDB-lite"/>
    </source>
</evidence>
<dbReference type="GO" id="GO:0030515">
    <property type="term" value="F:snoRNA binding"/>
    <property type="evidence" value="ECO:0007669"/>
    <property type="project" value="TreeGrafter"/>
</dbReference>
<evidence type="ECO:0000313" key="8">
    <source>
        <dbReference type="Proteomes" id="UP000327013"/>
    </source>
</evidence>
<feature type="compositionally biased region" description="Basic and acidic residues" evidence="6">
    <location>
        <begin position="59"/>
        <end position="70"/>
    </location>
</feature>
<comment type="similarity">
    <text evidence="2">Belongs to the bystin family.</text>
</comment>
<comment type="subcellular location">
    <subcellularLocation>
        <location evidence="1">Nucleus</location>
        <location evidence="1">Nucleolus</location>
    </subcellularLocation>
</comment>